<feature type="region of interest" description="Disordered" evidence="1">
    <location>
        <begin position="119"/>
        <end position="138"/>
    </location>
</feature>
<feature type="compositionally biased region" description="Basic and acidic residues" evidence="1">
    <location>
        <begin position="121"/>
        <end position="136"/>
    </location>
</feature>
<dbReference type="HOGENOM" id="CLU_891099_0_0_11"/>
<keyword evidence="4" id="KW-1185">Reference proteome</keyword>
<comment type="caution">
    <text evidence="3">The sequence shown here is derived from an EMBL/GenBank/DDBJ whole genome shotgun (WGS) entry which is preliminary data.</text>
</comment>
<gene>
    <name evidence="3" type="ORF">HMPREF9451_00010</name>
</gene>
<protein>
    <recommendedName>
        <fullName evidence="5">DUF5105 domain-containing protein</fullName>
    </recommendedName>
</protein>
<evidence type="ECO:0000256" key="1">
    <source>
        <dbReference type="SAM" id="MobiDB-lite"/>
    </source>
</evidence>
<feature type="transmembrane region" description="Helical" evidence="2">
    <location>
        <begin position="93"/>
        <end position="115"/>
    </location>
</feature>
<evidence type="ECO:0000256" key="2">
    <source>
        <dbReference type="SAM" id="Phobius"/>
    </source>
</evidence>
<evidence type="ECO:0008006" key="5">
    <source>
        <dbReference type="Google" id="ProtNLM"/>
    </source>
</evidence>
<keyword evidence="2" id="KW-0812">Transmembrane</keyword>
<organism evidence="3 4">
    <name type="scientific">Slackia piriformis YIT 12062</name>
    <dbReference type="NCBI Taxonomy" id="742818"/>
    <lineage>
        <taxon>Bacteria</taxon>
        <taxon>Bacillati</taxon>
        <taxon>Actinomycetota</taxon>
        <taxon>Coriobacteriia</taxon>
        <taxon>Eggerthellales</taxon>
        <taxon>Eggerthellaceae</taxon>
        <taxon>Slackia</taxon>
    </lineage>
</organism>
<name>K0YXQ2_9ACTN</name>
<evidence type="ECO:0000313" key="3">
    <source>
        <dbReference type="EMBL" id="EJZ84409.1"/>
    </source>
</evidence>
<dbReference type="OrthoDB" id="9938435at2"/>
<dbReference type="EMBL" id="ADMD01000001">
    <property type="protein sequence ID" value="EJZ84409.1"/>
    <property type="molecule type" value="Genomic_DNA"/>
</dbReference>
<dbReference type="PATRIC" id="fig|742818.3.peg.7"/>
<evidence type="ECO:0000313" key="4">
    <source>
        <dbReference type="Proteomes" id="UP000006069"/>
    </source>
</evidence>
<dbReference type="Proteomes" id="UP000006069">
    <property type="component" value="Unassembled WGS sequence"/>
</dbReference>
<keyword evidence="2" id="KW-0472">Membrane</keyword>
<sequence length="312" mass="33663">MENDFDQKAVSSQAAPPPPAPSVQLAQAHGERPCDALDSDDDRGFVQEPCGRAPEEGEAAGVADGRSEAFGRRRRAEKSAGGRGRSLVSDRRALVVAAGVFCLALIVAVAAFFMAPQTDADESRSSDRATEADSERNSAVVLDANATADAREVNELVTGQFEALSKNENSELTFYVQAFMEDYDEGVDESVSYGFSDLGITADELAEKLCNDLGAEVVSVDAYGDKAWVEVSVTSRSFSDQAEVFAAAVARSNQDFADEESYKEYLRKTLLESFDGLEPRTNDTLIVVERVDGAWQLSSENMTSLLGMAWYG</sequence>
<dbReference type="InParanoid" id="K0YXQ2"/>
<accession>K0YXQ2</accession>
<feature type="region of interest" description="Disordered" evidence="1">
    <location>
        <begin position="1"/>
        <end position="83"/>
    </location>
</feature>
<dbReference type="AlphaFoldDB" id="K0YXQ2"/>
<keyword evidence="2" id="KW-1133">Transmembrane helix</keyword>
<proteinExistence type="predicted"/>
<dbReference type="RefSeq" id="WP_009138251.1">
    <property type="nucleotide sequence ID" value="NZ_JH815198.1"/>
</dbReference>
<reference evidence="3 4" key="1">
    <citation type="submission" date="2012-08" db="EMBL/GenBank/DDBJ databases">
        <title>The Genome Sequence of Slackia piriformis YIT 12062.</title>
        <authorList>
            <consortium name="The Broad Institute Genome Sequencing Platform"/>
            <person name="Earl A."/>
            <person name="Ward D."/>
            <person name="Feldgarden M."/>
            <person name="Gevers D."/>
            <person name="Morotomi M."/>
            <person name="Walker B."/>
            <person name="Young S.K."/>
            <person name="Zeng Q."/>
            <person name="Gargeya S."/>
            <person name="Fitzgerald M."/>
            <person name="Haas B."/>
            <person name="Abouelleil A."/>
            <person name="Alvarado L."/>
            <person name="Arachchi H.M."/>
            <person name="Berlin A.M."/>
            <person name="Chapman S.B."/>
            <person name="Goldberg J."/>
            <person name="Griggs A."/>
            <person name="Gujja S."/>
            <person name="Hansen M."/>
            <person name="Howarth C."/>
            <person name="Imamovic A."/>
            <person name="Larimer J."/>
            <person name="McCowen C."/>
            <person name="Montmayeur A."/>
            <person name="Murphy C."/>
            <person name="Neiman D."/>
            <person name="Pearson M."/>
            <person name="Priest M."/>
            <person name="Roberts A."/>
            <person name="Saif S."/>
            <person name="Shea T."/>
            <person name="Sisk P."/>
            <person name="Sykes S."/>
            <person name="Wortman J."/>
            <person name="Nusbaum C."/>
            <person name="Birren B."/>
        </authorList>
    </citation>
    <scope>NUCLEOTIDE SEQUENCE [LARGE SCALE GENOMIC DNA]</scope>
    <source>
        <strain evidence="3 4">YIT 12062</strain>
    </source>
</reference>